<dbReference type="Proteomes" id="UP000681720">
    <property type="component" value="Unassembled WGS sequence"/>
</dbReference>
<sequence length="159" mass="17133">MEDFKDIGDMNILAGIHYTTEKRKPISALSIDIHPQYDADIFANDVAIITLASILPENDSRIGTICLPPDDDIGKNYPSPESSAIAIGWGSTSFGGRPSTSLKQVVLPILETTKWPCNIYVTYSQGQICAGQLSGGIDTCQADSGGPLMVENADSRWEI</sequence>
<feature type="domain" description="Peptidase S1" evidence="2">
    <location>
        <begin position="1"/>
        <end position="159"/>
    </location>
</feature>
<dbReference type="InterPro" id="IPR043504">
    <property type="entry name" value="Peptidase_S1_PA_chymotrypsin"/>
</dbReference>
<dbReference type="SMART" id="SM00020">
    <property type="entry name" value="Tryp_SPc"/>
    <property type="match status" value="1"/>
</dbReference>
<comment type="caution">
    <text evidence="3">The sequence shown here is derived from an EMBL/GenBank/DDBJ whole genome shotgun (WGS) entry which is preliminary data.</text>
</comment>
<dbReference type="AlphaFoldDB" id="A0A8S3JW99"/>
<dbReference type="Gene3D" id="2.40.10.10">
    <property type="entry name" value="Trypsin-like serine proteases"/>
    <property type="match status" value="2"/>
</dbReference>
<dbReference type="SUPFAM" id="SSF50494">
    <property type="entry name" value="Trypsin-like serine proteases"/>
    <property type="match status" value="1"/>
</dbReference>
<dbReference type="GO" id="GO:0004252">
    <property type="term" value="F:serine-type endopeptidase activity"/>
    <property type="evidence" value="ECO:0007669"/>
    <property type="project" value="InterPro"/>
</dbReference>
<name>A0A8S3JW99_9BILA</name>
<dbReference type="PROSITE" id="PS50240">
    <property type="entry name" value="TRYPSIN_DOM"/>
    <property type="match status" value="1"/>
</dbReference>
<protein>
    <recommendedName>
        <fullName evidence="2">Peptidase S1 domain-containing protein</fullName>
    </recommendedName>
</protein>
<dbReference type="InterPro" id="IPR001254">
    <property type="entry name" value="Trypsin_dom"/>
</dbReference>
<evidence type="ECO:0000259" key="2">
    <source>
        <dbReference type="PROSITE" id="PS50240"/>
    </source>
</evidence>
<dbReference type="EMBL" id="CAJOBJ010365934">
    <property type="protein sequence ID" value="CAF5221013.1"/>
    <property type="molecule type" value="Genomic_DNA"/>
</dbReference>
<proteinExistence type="predicted"/>
<feature type="non-terminal residue" evidence="3">
    <location>
        <position position="1"/>
    </location>
</feature>
<accession>A0A8S3JW99</accession>
<gene>
    <name evidence="3" type="ORF">GIL414_LOCUS84329</name>
</gene>
<feature type="non-terminal residue" evidence="3">
    <location>
        <position position="159"/>
    </location>
</feature>
<dbReference type="PANTHER" id="PTHR24252">
    <property type="entry name" value="ACROSIN-RELATED"/>
    <property type="match status" value="1"/>
</dbReference>
<dbReference type="PANTHER" id="PTHR24252:SF7">
    <property type="entry name" value="HYALIN"/>
    <property type="match status" value="1"/>
</dbReference>
<evidence type="ECO:0000313" key="3">
    <source>
        <dbReference type="EMBL" id="CAF5221013.1"/>
    </source>
</evidence>
<keyword evidence="1" id="KW-1015">Disulfide bond</keyword>
<dbReference type="InterPro" id="IPR009003">
    <property type="entry name" value="Peptidase_S1_PA"/>
</dbReference>
<dbReference type="GO" id="GO:0006508">
    <property type="term" value="P:proteolysis"/>
    <property type="evidence" value="ECO:0007669"/>
    <property type="project" value="InterPro"/>
</dbReference>
<evidence type="ECO:0000313" key="4">
    <source>
        <dbReference type="Proteomes" id="UP000681720"/>
    </source>
</evidence>
<organism evidence="3 4">
    <name type="scientific">Rotaria magnacalcarata</name>
    <dbReference type="NCBI Taxonomy" id="392030"/>
    <lineage>
        <taxon>Eukaryota</taxon>
        <taxon>Metazoa</taxon>
        <taxon>Spiralia</taxon>
        <taxon>Gnathifera</taxon>
        <taxon>Rotifera</taxon>
        <taxon>Eurotatoria</taxon>
        <taxon>Bdelloidea</taxon>
        <taxon>Philodinida</taxon>
        <taxon>Philodinidae</taxon>
        <taxon>Rotaria</taxon>
    </lineage>
</organism>
<dbReference type="Pfam" id="PF00089">
    <property type="entry name" value="Trypsin"/>
    <property type="match status" value="1"/>
</dbReference>
<evidence type="ECO:0000256" key="1">
    <source>
        <dbReference type="ARBA" id="ARBA00023157"/>
    </source>
</evidence>
<reference evidence="3" key="1">
    <citation type="submission" date="2021-02" db="EMBL/GenBank/DDBJ databases">
        <authorList>
            <person name="Nowell W R."/>
        </authorList>
    </citation>
    <scope>NUCLEOTIDE SEQUENCE</scope>
</reference>